<comment type="similarity">
    <text evidence="1">Belongs to the CBF/MAK21 family.</text>
</comment>
<reference evidence="4" key="1">
    <citation type="submission" date="2022-03" db="EMBL/GenBank/DDBJ databases">
        <title>Draft genome sequence of Aduncisulcus paluster, a free-living microaerophilic Fornicata.</title>
        <authorList>
            <person name="Yuyama I."/>
            <person name="Kume K."/>
            <person name="Tamura T."/>
            <person name="Inagaki Y."/>
            <person name="Hashimoto T."/>
        </authorList>
    </citation>
    <scope>NUCLEOTIDE SEQUENCE</scope>
    <source>
        <strain evidence="4">NY0171</strain>
    </source>
</reference>
<proteinExistence type="inferred from homology"/>
<evidence type="ECO:0000259" key="3">
    <source>
        <dbReference type="Pfam" id="PF03914"/>
    </source>
</evidence>
<feature type="domain" description="CCAAT-binding factor" evidence="3">
    <location>
        <begin position="520"/>
        <end position="627"/>
    </location>
</feature>
<gene>
    <name evidence="4" type="ORF">ADUPG1_014272</name>
</gene>
<keyword evidence="5" id="KW-1185">Reference proteome</keyword>
<keyword evidence="2" id="KW-0175">Coiled coil</keyword>
<dbReference type="InterPro" id="IPR027193">
    <property type="entry name" value="Noc4"/>
</dbReference>
<dbReference type="InterPro" id="IPR005612">
    <property type="entry name" value="CCAAT-binding_factor"/>
</dbReference>
<protein>
    <submittedName>
        <fullName evidence="4">Nucleolar complex protein 4 like protein</fullName>
    </submittedName>
</protein>
<dbReference type="PANTHER" id="PTHR12455:SF0">
    <property type="entry name" value="NUCLEOLAR COMPLEX PROTEIN 4 HOMOLOG"/>
    <property type="match status" value="1"/>
</dbReference>
<feature type="coiled-coil region" evidence="2">
    <location>
        <begin position="399"/>
        <end position="426"/>
    </location>
</feature>
<dbReference type="Proteomes" id="UP001057375">
    <property type="component" value="Unassembled WGS sequence"/>
</dbReference>
<dbReference type="EMBL" id="BQXS01013872">
    <property type="protein sequence ID" value="GKT29916.1"/>
    <property type="molecule type" value="Genomic_DNA"/>
</dbReference>
<accession>A0ABQ5KDB9</accession>
<feature type="coiled-coil region" evidence="2">
    <location>
        <begin position="294"/>
        <end position="321"/>
    </location>
</feature>
<organism evidence="4 5">
    <name type="scientific">Aduncisulcus paluster</name>
    <dbReference type="NCBI Taxonomy" id="2918883"/>
    <lineage>
        <taxon>Eukaryota</taxon>
        <taxon>Metamonada</taxon>
        <taxon>Carpediemonas-like organisms</taxon>
        <taxon>Aduncisulcus</taxon>
    </lineage>
</organism>
<sequence>MQEWEETLAKFSKSKHAQKQADSLLELFSVLRQQSLYQSEDLAKSAFKIEKKVPNKSKKSKKKPKSDDLKDIVDFCLDSKKPIKLGTATGACYRILFRNDLLFQLFSTLCCKEDVSKRVISAYVDVCQDYSDIKFFTLVCAKKLISIPESPIFDSSSYLRTFISIINDISSEVDTDSQGLPHCFVELLPFVVNSHYFSSLRLPSSYSHTAQATLDKQFQLRAKRRSSKSKAESASTSLLDRYKGILQSIYDDEADTLAAASKPVSSLLPHIIQNSLKKRSVIGKNKAVSSMYFTPETQKKVLDLKAKRKQLEKEKENEAFDSPILRAKRRSSKSKAESASTSLLDRYKGILQSIYDDEADTLAAASKPVSSLLPHIIQNSLKKRSVIGKNKAVSSMYFTPETQKKVLDLKAKRKQLEKEKENEAFDSPIVSPWLDSGYIKWLICDLWDDIFVHAVSKLSPHDVTFVLRLLTGDIRKLLVDGTQAISTSSFPTHSLPLLLDFLKYTFSKGGILAVMSLFCEYRLLIEHNMNIDGFYSHLLELLDVSTLSLNAERIRAPFLQTLSTSLNSSYIPQKMLKSFLIKMDKVAMKCGCVSSLCLCVEMMNVLLKYPGLRYLIHQDKNTQDISSSSSSSLAVPSQFLYSFSSLSSSFYPPLVSLFFSFSKHGLDAPRSIQMLSGMSLRVMVERECQRKLSEYRESSRNKEEWRRRSLLVKEREKVGLCEYKTKQLTGISIVTSEDEKSFDGKIRHHSESSESIYIPTMSDYNRLFIDPERFKEGKSLKTSIEPSDATIIQKIRTERDCIMFVESSLFGMWE</sequence>
<evidence type="ECO:0000256" key="2">
    <source>
        <dbReference type="SAM" id="Coils"/>
    </source>
</evidence>
<name>A0ABQ5KDB9_9EUKA</name>
<dbReference type="PANTHER" id="PTHR12455">
    <property type="entry name" value="NUCLEOLAR COMPLEX PROTEIN 4"/>
    <property type="match status" value="1"/>
</dbReference>
<comment type="caution">
    <text evidence="4">The sequence shown here is derived from an EMBL/GenBank/DDBJ whole genome shotgun (WGS) entry which is preliminary data.</text>
</comment>
<evidence type="ECO:0000313" key="5">
    <source>
        <dbReference type="Proteomes" id="UP001057375"/>
    </source>
</evidence>
<dbReference type="Pfam" id="PF03914">
    <property type="entry name" value="CBF"/>
    <property type="match status" value="1"/>
</dbReference>
<evidence type="ECO:0000313" key="4">
    <source>
        <dbReference type="EMBL" id="GKT29916.1"/>
    </source>
</evidence>
<evidence type="ECO:0000256" key="1">
    <source>
        <dbReference type="ARBA" id="ARBA00007797"/>
    </source>
</evidence>